<evidence type="ECO:0000313" key="4">
    <source>
        <dbReference type="EMBL" id="MCZ0865523.1"/>
    </source>
</evidence>
<dbReference type="Gene3D" id="3.30.450.20">
    <property type="entry name" value="PAS domain"/>
    <property type="match status" value="1"/>
</dbReference>
<dbReference type="InterPro" id="IPR050706">
    <property type="entry name" value="Cyclic-di-GMP_PDE-like"/>
</dbReference>
<feature type="domain" description="EAL" evidence="2">
    <location>
        <begin position="443"/>
        <end position="693"/>
    </location>
</feature>
<dbReference type="SUPFAM" id="SSF55785">
    <property type="entry name" value="PYP-like sensor domain (PAS domain)"/>
    <property type="match status" value="1"/>
</dbReference>
<dbReference type="NCBIfam" id="TIGR00229">
    <property type="entry name" value="sensory_box"/>
    <property type="match status" value="1"/>
</dbReference>
<dbReference type="SUPFAM" id="SSF141868">
    <property type="entry name" value="EAL domain-like"/>
    <property type="match status" value="1"/>
</dbReference>
<evidence type="ECO:0000313" key="5">
    <source>
        <dbReference type="Proteomes" id="UP001069090"/>
    </source>
</evidence>
<dbReference type="CDD" id="cd01948">
    <property type="entry name" value="EAL"/>
    <property type="match status" value="1"/>
</dbReference>
<organism evidence="4 5">
    <name type="scientific">Dasania phycosphaerae</name>
    <dbReference type="NCBI Taxonomy" id="2950436"/>
    <lineage>
        <taxon>Bacteria</taxon>
        <taxon>Pseudomonadati</taxon>
        <taxon>Pseudomonadota</taxon>
        <taxon>Gammaproteobacteria</taxon>
        <taxon>Cellvibrionales</taxon>
        <taxon>Spongiibacteraceae</taxon>
        <taxon>Dasania</taxon>
    </lineage>
</organism>
<sequence>MARKSTIKLLLVNESDNAGEHLVSIFRNAGRVARAHRVASAEELFTAFKNDDDWDLLIADDFHPEIKPEQCLEQRKKSKLQLPVIVIRENCNSLAKLFEAGASDVIDPADQARLCHAAFREVDKYNIIRKNRLLNEQLSEAEQRCEMLLDQSQDAIAYISDGMIIGSNQLFAETFGYSAAEDLDCFPIVDMIADEDQDKFKGLLKNQLTSDDSTQFNFSGRKENGEQFDSHVQLSCATYDDEQCVQLTISQRSNGGESVASMDHDPATGLYSHDYFIAQLDSHIKQAAAGTTISTVMFISIDQFGSLRRRIGISSIEAVIADIAKHIQSHTQQDSCLAHYCDDGYTILLSDTGAQKALELAQELCKSIESHIVEVHKQSLQCTVSIGVVALDGKVTDPYRIIDGAYETCEQIRIAADNKHIGNSAQIHIPERERKSLGDASGDAELDQVLEEALEDQLFSLLFHPIVSLRGSSGDHYEVLVNYSDENEQLLSANEFIGQLNFQAVNTRLDRWIILEATKLLSAERDKGQNINLLINLTANALHDEGLIPWLSVALKAGGLPADTIAFQFSEQDLNNNLTAAINFAEALQKSGCRFSITNFGMADEPVKLLKHVKANYVRLSNGYTEQLQNSNDTEALKALVGSINENNSKAIIPDIQNASALAVLWQIGADFIQGDYLAGPSKTMDHEFTDIA</sequence>
<dbReference type="InterPro" id="IPR043128">
    <property type="entry name" value="Rev_trsase/Diguanyl_cyclase"/>
</dbReference>
<dbReference type="Gene3D" id="3.40.50.2300">
    <property type="match status" value="1"/>
</dbReference>
<accession>A0A9J6RLY2</accession>
<dbReference type="PANTHER" id="PTHR33121:SF23">
    <property type="entry name" value="CYCLIC DI-GMP PHOSPHODIESTERASE PDEB"/>
    <property type="match status" value="1"/>
</dbReference>
<evidence type="ECO:0000259" key="1">
    <source>
        <dbReference type="PROSITE" id="PS50112"/>
    </source>
</evidence>
<dbReference type="InterPro" id="IPR000014">
    <property type="entry name" value="PAS"/>
</dbReference>
<dbReference type="GO" id="GO:0071111">
    <property type="term" value="F:cyclic-guanylate-specific phosphodiesterase activity"/>
    <property type="evidence" value="ECO:0007669"/>
    <property type="project" value="InterPro"/>
</dbReference>
<dbReference type="SMART" id="SM00267">
    <property type="entry name" value="GGDEF"/>
    <property type="match status" value="1"/>
</dbReference>
<dbReference type="Gene3D" id="3.30.70.270">
    <property type="match status" value="1"/>
</dbReference>
<reference evidence="4 5" key="1">
    <citation type="submission" date="2022-12" db="EMBL/GenBank/DDBJ databases">
        <title>Dasania phycosphaerae sp. nov., isolated from particulate material of the south coast of Korea.</title>
        <authorList>
            <person name="Jiang Y."/>
        </authorList>
    </citation>
    <scope>NUCLEOTIDE SEQUENCE [LARGE SCALE GENOMIC DNA]</scope>
    <source>
        <strain evidence="4 5">GY-19</strain>
    </source>
</reference>
<dbReference type="SUPFAM" id="SSF55073">
    <property type="entry name" value="Nucleotide cyclase"/>
    <property type="match status" value="1"/>
</dbReference>
<feature type="domain" description="GGDEF" evidence="3">
    <location>
        <begin position="292"/>
        <end position="425"/>
    </location>
</feature>
<dbReference type="PROSITE" id="PS50887">
    <property type="entry name" value="GGDEF"/>
    <property type="match status" value="1"/>
</dbReference>
<gene>
    <name evidence="4" type="ORF">O0V09_09945</name>
</gene>
<name>A0A9J6RLY2_9GAMM</name>
<comment type="caution">
    <text evidence="4">The sequence shown here is derived from an EMBL/GenBank/DDBJ whole genome shotgun (WGS) entry which is preliminary data.</text>
</comment>
<evidence type="ECO:0000259" key="3">
    <source>
        <dbReference type="PROSITE" id="PS50887"/>
    </source>
</evidence>
<dbReference type="PROSITE" id="PS50883">
    <property type="entry name" value="EAL"/>
    <property type="match status" value="1"/>
</dbReference>
<dbReference type="PANTHER" id="PTHR33121">
    <property type="entry name" value="CYCLIC DI-GMP PHOSPHODIESTERASE PDEF"/>
    <property type="match status" value="1"/>
</dbReference>
<dbReference type="InterPro" id="IPR011006">
    <property type="entry name" value="CheY-like_superfamily"/>
</dbReference>
<dbReference type="SMART" id="SM00091">
    <property type="entry name" value="PAS"/>
    <property type="match status" value="1"/>
</dbReference>
<dbReference type="Pfam" id="PF00563">
    <property type="entry name" value="EAL"/>
    <property type="match status" value="1"/>
</dbReference>
<dbReference type="Pfam" id="PF00990">
    <property type="entry name" value="GGDEF"/>
    <property type="match status" value="1"/>
</dbReference>
<dbReference type="SUPFAM" id="SSF52172">
    <property type="entry name" value="CheY-like"/>
    <property type="match status" value="1"/>
</dbReference>
<evidence type="ECO:0000259" key="2">
    <source>
        <dbReference type="PROSITE" id="PS50883"/>
    </source>
</evidence>
<dbReference type="InterPro" id="IPR035965">
    <property type="entry name" value="PAS-like_dom_sf"/>
</dbReference>
<dbReference type="InterPro" id="IPR035919">
    <property type="entry name" value="EAL_sf"/>
</dbReference>
<keyword evidence="5" id="KW-1185">Reference proteome</keyword>
<dbReference type="PROSITE" id="PS50112">
    <property type="entry name" value="PAS"/>
    <property type="match status" value="1"/>
</dbReference>
<dbReference type="Gene3D" id="3.20.20.450">
    <property type="entry name" value="EAL domain"/>
    <property type="match status" value="1"/>
</dbReference>
<dbReference type="SMART" id="SM00052">
    <property type="entry name" value="EAL"/>
    <property type="match status" value="1"/>
</dbReference>
<feature type="domain" description="PAS" evidence="1">
    <location>
        <begin position="161"/>
        <end position="211"/>
    </location>
</feature>
<protein>
    <submittedName>
        <fullName evidence="4">EAL domain-containing protein</fullName>
    </submittedName>
</protein>
<dbReference type="InterPro" id="IPR029787">
    <property type="entry name" value="Nucleotide_cyclase"/>
</dbReference>
<dbReference type="InterPro" id="IPR000160">
    <property type="entry name" value="GGDEF_dom"/>
</dbReference>
<dbReference type="Proteomes" id="UP001069090">
    <property type="component" value="Unassembled WGS sequence"/>
</dbReference>
<dbReference type="InterPro" id="IPR001633">
    <property type="entry name" value="EAL_dom"/>
</dbReference>
<dbReference type="AlphaFoldDB" id="A0A9J6RLY2"/>
<dbReference type="NCBIfam" id="TIGR00254">
    <property type="entry name" value="GGDEF"/>
    <property type="match status" value="1"/>
</dbReference>
<dbReference type="RefSeq" id="WP_258331669.1">
    <property type="nucleotide sequence ID" value="NZ_JAPTGG010000007.1"/>
</dbReference>
<dbReference type="EMBL" id="JAPTGG010000007">
    <property type="protein sequence ID" value="MCZ0865523.1"/>
    <property type="molecule type" value="Genomic_DNA"/>
</dbReference>
<dbReference type="CDD" id="cd01949">
    <property type="entry name" value="GGDEF"/>
    <property type="match status" value="1"/>
</dbReference>
<proteinExistence type="predicted"/>